<dbReference type="PROSITE" id="PS51257">
    <property type="entry name" value="PROKAR_LIPOPROTEIN"/>
    <property type="match status" value="1"/>
</dbReference>
<dbReference type="RefSeq" id="WP_055059860.1">
    <property type="nucleotide sequence ID" value="NZ_BTHH01000001.1"/>
</dbReference>
<accession>A0A173XE33</accession>
<evidence type="ECO:0000313" key="1">
    <source>
        <dbReference type="EMBL" id="CUN49924.1"/>
    </source>
</evidence>
<sequence>MKRLVIKNKRKIWLWFLFIVLLILACRAAYVTGNKNMQIRDEAVEEQQVENVVGQDKVERLC</sequence>
<name>A0A173XE33_9FIRM</name>
<evidence type="ECO:0000313" key="2">
    <source>
        <dbReference type="Proteomes" id="UP000095431"/>
    </source>
</evidence>
<organism evidence="1 2">
    <name type="scientific">Blautia wexlerae</name>
    <dbReference type="NCBI Taxonomy" id="418240"/>
    <lineage>
        <taxon>Bacteria</taxon>
        <taxon>Bacillati</taxon>
        <taxon>Bacillota</taxon>
        <taxon>Clostridia</taxon>
        <taxon>Lachnospirales</taxon>
        <taxon>Lachnospiraceae</taxon>
        <taxon>Blautia</taxon>
    </lineage>
</organism>
<dbReference type="AlphaFoldDB" id="A0A173XE33"/>
<dbReference type="Proteomes" id="UP000095431">
    <property type="component" value="Unassembled WGS sequence"/>
</dbReference>
<gene>
    <name evidence="1" type="ORF">ERS852478_00286</name>
</gene>
<reference evidence="1 2" key="1">
    <citation type="submission" date="2015-09" db="EMBL/GenBank/DDBJ databases">
        <authorList>
            <consortium name="Pathogen Informatics"/>
        </authorList>
    </citation>
    <scope>NUCLEOTIDE SEQUENCE [LARGE SCALE GENOMIC DNA]</scope>
    <source>
        <strain evidence="1 2">2789STDY5834863</strain>
    </source>
</reference>
<protein>
    <submittedName>
        <fullName evidence="1">Uncharacterized protein</fullName>
    </submittedName>
</protein>
<proteinExistence type="predicted"/>
<dbReference type="EMBL" id="CYZN01000002">
    <property type="protein sequence ID" value="CUN49924.1"/>
    <property type="molecule type" value="Genomic_DNA"/>
</dbReference>